<dbReference type="AlphaFoldDB" id="A0ABD3C8Y4"/>
<dbReference type="InterPro" id="IPR013083">
    <property type="entry name" value="Znf_RING/FYVE/PHD"/>
</dbReference>
<feature type="domain" description="N-acetyltransferase" evidence="9">
    <location>
        <begin position="676"/>
        <end position="845"/>
    </location>
</feature>
<sequence>MEGTVISGGVLKKKSSSGCLIIKKKVENGNSGLGGSSISNIKEKKRPRFVGSDSNASDDDESSEFMRRKRGSSSLYDFDGKRTRNEYADDRFRIGGHNSCSENLNSKNFGVGFSGRNSMVDKRAQNSYLGGSSSGKRTNFGDYLEEENNTTIRLQGKNGVLKVMVNKKKKVDLHSHHHRKYDPRDHVVPKKDLSPLLPVYPSPNTLENRGLLVEKEIKGVNLEKIAKPVLDVTDTSLKLALPGPQACSSKKGVKREEEKTHSENVKVKAKRVGSTEKQMLREKIRGMLLESGWTIDYRPRRNRDYLDSVYISPSGTAYWSIIKAYEAFKKQLDEDSTKKAPLSEDLINKLTRQTKKKIEEEMKRKRKDGLADKSNVRASGESSDSEIKSQKGKSLKVDQESDDDVSDDSPKKKPRQLKVGKVIGRCTLLARGSDGYVPYSGKRTLLAWLIDSGTTRLGEKVQYMNRRRNKVKLEGWITRDGIHCCCCSKILTVSKFELHAASKLRQPFQNIFLESGVSLLQCQLDAWNKQEESFRRYFYTVDGDDPDDDTCGLCGDGGALICCDSCPSTFHQLCLEIQMLPSGDWHCPNCVCKFNDSAAYELTRCSFCEKKYHESCVKDVNALPMGSSGLSFCGLKCQELYDHLQKILGVKHELEAGFSWSFIQRTDVSDTLHRSFPLRVECNSKLAVVLSVMDECFLPVIDRRSGFNMVHNVVYNCGSNFNRLNYSGFYTAILERGDEIVAAASIRIHGTCLAEMPFIATREIYRRQGMCRRLFSAIETELRFLKVEKLIIPAISEHKNTWTTTFGTNMLQKQLENQEISCGTKLSESVQKQPQIEIIENELLENNNSSVEAVVDHRVDIQLQNDRSTPGVVLEEAVNYVEMI</sequence>
<dbReference type="PROSITE" id="PS50016">
    <property type="entry name" value="ZF_PHD_2"/>
    <property type="match status" value="1"/>
</dbReference>
<dbReference type="SUPFAM" id="SSF57903">
    <property type="entry name" value="FYVE/PHD zinc finger"/>
    <property type="match status" value="1"/>
</dbReference>
<dbReference type="EMBL" id="JAVIJP010000047">
    <property type="protein sequence ID" value="KAL3626285.1"/>
    <property type="molecule type" value="Genomic_DNA"/>
</dbReference>
<dbReference type="PROSITE" id="PS01359">
    <property type="entry name" value="ZF_PHD_1"/>
    <property type="match status" value="1"/>
</dbReference>
<evidence type="ECO:0008006" key="12">
    <source>
        <dbReference type="Google" id="ProtNLM"/>
    </source>
</evidence>
<dbReference type="Pfam" id="PF23209">
    <property type="entry name" value="IDM1_C"/>
    <property type="match status" value="1"/>
</dbReference>
<dbReference type="SUPFAM" id="SSF55729">
    <property type="entry name" value="Acyl-CoA N-acyltransferases (Nat)"/>
    <property type="match status" value="1"/>
</dbReference>
<dbReference type="CDD" id="cd04301">
    <property type="entry name" value="NAT_SF"/>
    <property type="match status" value="1"/>
</dbReference>
<dbReference type="SMART" id="SM00249">
    <property type="entry name" value="PHD"/>
    <property type="match status" value="1"/>
</dbReference>
<evidence type="ECO:0000313" key="10">
    <source>
        <dbReference type="EMBL" id="KAL3626285.1"/>
    </source>
</evidence>
<dbReference type="InterPro" id="IPR001965">
    <property type="entry name" value="Znf_PHD"/>
</dbReference>
<dbReference type="Pfam" id="PF00628">
    <property type="entry name" value="PHD"/>
    <property type="match status" value="1"/>
</dbReference>
<dbReference type="Pfam" id="PF22970">
    <property type="entry name" value="DUF7028"/>
    <property type="match status" value="1"/>
</dbReference>
<keyword evidence="2" id="KW-0479">Metal-binding</keyword>
<feature type="region of interest" description="Disordered" evidence="7">
    <location>
        <begin position="27"/>
        <end position="68"/>
    </location>
</feature>
<evidence type="ECO:0000259" key="9">
    <source>
        <dbReference type="PROSITE" id="PS51186"/>
    </source>
</evidence>
<dbReference type="GO" id="GO:0008270">
    <property type="term" value="F:zinc ion binding"/>
    <property type="evidence" value="ECO:0007669"/>
    <property type="project" value="UniProtKB-KW"/>
</dbReference>
<name>A0ABD3C8Y4_9LAMI</name>
<evidence type="ECO:0000256" key="7">
    <source>
        <dbReference type="SAM" id="MobiDB-lite"/>
    </source>
</evidence>
<organism evidence="10 11">
    <name type="scientific">Castilleja foliolosa</name>
    <dbReference type="NCBI Taxonomy" id="1961234"/>
    <lineage>
        <taxon>Eukaryota</taxon>
        <taxon>Viridiplantae</taxon>
        <taxon>Streptophyta</taxon>
        <taxon>Embryophyta</taxon>
        <taxon>Tracheophyta</taxon>
        <taxon>Spermatophyta</taxon>
        <taxon>Magnoliopsida</taxon>
        <taxon>eudicotyledons</taxon>
        <taxon>Gunneridae</taxon>
        <taxon>Pentapetalae</taxon>
        <taxon>asterids</taxon>
        <taxon>lamiids</taxon>
        <taxon>Lamiales</taxon>
        <taxon>Orobanchaceae</taxon>
        <taxon>Pedicularideae</taxon>
        <taxon>Castillejinae</taxon>
        <taxon>Castilleja</taxon>
    </lineage>
</organism>
<dbReference type="InterPro" id="IPR054292">
    <property type="entry name" value="DUF7028"/>
</dbReference>
<protein>
    <recommendedName>
        <fullName evidence="12">PHD-type domain-containing protein</fullName>
    </recommendedName>
</protein>
<dbReference type="PANTHER" id="PTHR46309:SF1">
    <property type="entry name" value="PHD FINGER PROTEIN 12"/>
    <property type="match status" value="1"/>
</dbReference>
<dbReference type="InterPro" id="IPR056511">
    <property type="entry name" value="IDM1_C"/>
</dbReference>
<dbReference type="CDD" id="cd15532">
    <property type="entry name" value="PHD2_CHD_II"/>
    <property type="match status" value="1"/>
</dbReference>
<keyword evidence="11" id="KW-1185">Reference proteome</keyword>
<dbReference type="PROSITE" id="PS51186">
    <property type="entry name" value="GNAT"/>
    <property type="match status" value="1"/>
</dbReference>
<keyword evidence="3 6" id="KW-0863">Zinc-finger</keyword>
<comment type="caution">
    <text evidence="10">The sequence shown here is derived from an EMBL/GenBank/DDBJ whole genome shotgun (WGS) entry which is preliminary data.</text>
</comment>
<comment type="subcellular location">
    <subcellularLocation>
        <location evidence="1">Nucleus</location>
    </subcellularLocation>
</comment>
<dbReference type="InterPro" id="IPR019786">
    <property type="entry name" value="Zinc_finger_PHD-type_CS"/>
</dbReference>
<evidence type="ECO:0000256" key="3">
    <source>
        <dbReference type="ARBA" id="ARBA00022771"/>
    </source>
</evidence>
<dbReference type="Proteomes" id="UP001632038">
    <property type="component" value="Unassembled WGS sequence"/>
</dbReference>
<evidence type="ECO:0000256" key="1">
    <source>
        <dbReference type="ARBA" id="ARBA00004123"/>
    </source>
</evidence>
<dbReference type="Gene3D" id="3.30.40.10">
    <property type="entry name" value="Zinc/RING finger domain, C3HC4 (zinc finger)"/>
    <property type="match status" value="1"/>
</dbReference>
<dbReference type="InterPro" id="IPR000182">
    <property type="entry name" value="GNAT_dom"/>
</dbReference>
<dbReference type="GO" id="GO:0005634">
    <property type="term" value="C:nucleus"/>
    <property type="evidence" value="ECO:0007669"/>
    <property type="project" value="UniProtKB-SubCell"/>
</dbReference>
<evidence type="ECO:0000313" key="11">
    <source>
        <dbReference type="Proteomes" id="UP001632038"/>
    </source>
</evidence>
<evidence type="ECO:0000259" key="8">
    <source>
        <dbReference type="PROSITE" id="PS50016"/>
    </source>
</evidence>
<gene>
    <name evidence="10" type="ORF">CASFOL_029834</name>
</gene>
<evidence type="ECO:0000256" key="2">
    <source>
        <dbReference type="ARBA" id="ARBA00022723"/>
    </source>
</evidence>
<keyword evidence="5" id="KW-0539">Nucleus</keyword>
<feature type="domain" description="PHD-type" evidence="8">
    <location>
        <begin position="548"/>
        <end position="593"/>
    </location>
</feature>
<keyword evidence="4" id="KW-0862">Zinc</keyword>
<reference evidence="11" key="1">
    <citation type="journal article" date="2024" name="IScience">
        <title>Strigolactones Initiate the Formation of Haustorium-like Structures in Castilleja.</title>
        <authorList>
            <person name="Buerger M."/>
            <person name="Peterson D."/>
            <person name="Chory J."/>
        </authorList>
    </citation>
    <scope>NUCLEOTIDE SEQUENCE [LARGE SCALE GENOMIC DNA]</scope>
</reference>
<dbReference type="InterPro" id="IPR019787">
    <property type="entry name" value="Znf_PHD-finger"/>
</dbReference>
<proteinExistence type="predicted"/>
<dbReference type="InterPro" id="IPR042163">
    <property type="entry name" value="PHF12"/>
</dbReference>
<evidence type="ECO:0000256" key="6">
    <source>
        <dbReference type="PROSITE-ProRule" id="PRU00146"/>
    </source>
</evidence>
<feature type="compositionally biased region" description="Basic and acidic residues" evidence="7">
    <location>
        <begin position="357"/>
        <end position="375"/>
    </location>
</feature>
<evidence type="ECO:0000256" key="4">
    <source>
        <dbReference type="ARBA" id="ARBA00022833"/>
    </source>
</evidence>
<feature type="region of interest" description="Disordered" evidence="7">
    <location>
        <begin position="357"/>
        <end position="416"/>
    </location>
</feature>
<evidence type="ECO:0000256" key="5">
    <source>
        <dbReference type="ARBA" id="ARBA00023242"/>
    </source>
</evidence>
<dbReference type="InterPro" id="IPR016181">
    <property type="entry name" value="Acyl_CoA_acyltransferase"/>
</dbReference>
<dbReference type="InterPro" id="IPR011011">
    <property type="entry name" value="Znf_FYVE_PHD"/>
</dbReference>
<feature type="compositionally biased region" description="Basic and acidic residues" evidence="7">
    <location>
        <begin position="385"/>
        <end position="399"/>
    </location>
</feature>
<accession>A0ABD3C8Y4</accession>
<dbReference type="Pfam" id="PF16135">
    <property type="entry name" value="TDBD"/>
    <property type="match status" value="1"/>
</dbReference>
<dbReference type="PANTHER" id="PTHR46309">
    <property type="entry name" value="PHD FINGER PROTEIN 12"/>
    <property type="match status" value="1"/>
</dbReference>
<dbReference type="InterPro" id="IPR032308">
    <property type="entry name" value="TDBD"/>
</dbReference>